<evidence type="ECO:0000256" key="3">
    <source>
        <dbReference type="SAM" id="MobiDB-lite"/>
    </source>
</evidence>
<gene>
    <name evidence="5" type="ORF">SKAU_G00009520</name>
</gene>
<sequence>MAEDDKCLPPPLFCRDLRWDPFRGWPRRSRIFDQDFGTPAFPEPCDLTWDESAWRRLGSSSWPGYRRAPLFSSSEQAPQEPGPKLRHPLPGGVSEILTGQDRWQVNLDINHFSPEEISIKTKEGYLEITGKHEERQDEHGFVSRYFTRKYKLPAGIDLQHISSSLSGDGVLSVEGPLPTSSSSAEIVIPIQVEDELQTSDCKVKEDQVQVEPKTEDVAGGEEIGEKQAADTEGLQSPPTQGPSDQPEGGEQPQQAPAAQSESSVEQGEELQADGPEERAAVSGGEEAPVELEGDTVEEQVDPKPAQEERDVAQEQEASGDHEDQAASDAGVEVQGKPSEPAPETEPQQDAAGEPVQEPPETASAEDPEPAPSQEAPSPEEPQPTPSQEGQSPEDPEPAPSQEAPSPEEPQPTPSQEGQSPEDPEPAPSQEAPSPEEPQTAPSQEGQSPEDPEPAPSQEAPSPEEPQSAPSQEALSPEEPEPAPSQEAPSPEQDIPEQQEIEKAELTKGQPES</sequence>
<dbReference type="OrthoDB" id="1431247at2759"/>
<dbReference type="GO" id="GO:0043066">
    <property type="term" value="P:negative regulation of apoptotic process"/>
    <property type="evidence" value="ECO:0007669"/>
    <property type="project" value="TreeGrafter"/>
</dbReference>
<dbReference type="InterPro" id="IPR008978">
    <property type="entry name" value="HSP20-like_chaperone"/>
</dbReference>
<evidence type="ECO:0000313" key="6">
    <source>
        <dbReference type="Proteomes" id="UP001152622"/>
    </source>
</evidence>
<dbReference type="InterPro" id="IPR001436">
    <property type="entry name" value="Alpha-crystallin/sHSP_animal"/>
</dbReference>
<evidence type="ECO:0000256" key="2">
    <source>
        <dbReference type="RuleBase" id="RU003616"/>
    </source>
</evidence>
<comment type="caution">
    <text evidence="5">The sequence shown here is derived from an EMBL/GenBank/DDBJ whole genome shotgun (WGS) entry which is preliminary data.</text>
</comment>
<accession>A0A9Q1JDD6</accession>
<feature type="compositionally biased region" description="Basic and acidic residues" evidence="3">
    <location>
        <begin position="201"/>
        <end position="216"/>
    </location>
</feature>
<feature type="compositionally biased region" description="Acidic residues" evidence="3">
    <location>
        <begin position="287"/>
        <end position="299"/>
    </location>
</feature>
<feature type="compositionally biased region" description="Basic and acidic residues" evidence="3">
    <location>
        <begin position="300"/>
        <end position="324"/>
    </location>
</feature>
<dbReference type="PANTHER" id="PTHR45640:SF7">
    <property type="entry name" value="HEAT SHOCK PROTEIN BETA-1"/>
    <property type="match status" value="1"/>
</dbReference>
<reference evidence="5" key="1">
    <citation type="journal article" date="2023" name="Science">
        <title>Genome structures resolve the early diversification of teleost fishes.</title>
        <authorList>
            <person name="Parey E."/>
            <person name="Louis A."/>
            <person name="Montfort J."/>
            <person name="Bouchez O."/>
            <person name="Roques C."/>
            <person name="Iampietro C."/>
            <person name="Lluch J."/>
            <person name="Castinel A."/>
            <person name="Donnadieu C."/>
            <person name="Desvignes T."/>
            <person name="Floi Bucao C."/>
            <person name="Jouanno E."/>
            <person name="Wen M."/>
            <person name="Mejri S."/>
            <person name="Dirks R."/>
            <person name="Jansen H."/>
            <person name="Henkel C."/>
            <person name="Chen W.J."/>
            <person name="Zahm M."/>
            <person name="Cabau C."/>
            <person name="Klopp C."/>
            <person name="Thompson A.W."/>
            <person name="Robinson-Rechavi M."/>
            <person name="Braasch I."/>
            <person name="Lecointre G."/>
            <person name="Bobe J."/>
            <person name="Postlethwait J.H."/>
            <person name="Berthelot C."/>
            <person name="Roest Crollius H."/>
            <person name="Guiguen Y."/>
        </authorList>
    </citation>
    <scope>NUCLEOTIDE SEQUENCE</scope>
    <source>
        <strain evidence="5">WJC10195</strain>
    </source>
</reference>
<name>A0A9Q1JDD6_SYNKA</name>
<evidence type="ECO:0000259" key="4">
    <source>
        <dbReference type="PROSITE" id="PS01031"/>
    </source>
</evidence>
<organism evidence="5 6">
    <name type="scientific">Synaphobranchus kaupii</name>
    <name type="common">Kaup's arrowtooth eel</name>
    <dbReference type="NCBI Taxonomy" id="118154"/>
    <lineage>
        <taxon>Eukaryota</taxon>
        <taxon>Metazoa</taxon>
        <taxon>Chordata</taxon>
        <taxon>Craniata</taxon>
        <taxon>Vertebrata</taxon>
        <taxon>Euteleostomi</taxon>
        <taxon>Actinopterygii</taxon>
        <taxon>Neopterygii</taxon>
        <taxon>Teleostei</taxon>
        <taxon>Anguilliformes</taxon>
        <taxon>Synaphobranchidae</taxon>
        <taxon>Synaphobranchus</taxon>
    </lineage>
</organism>
<feature type="domain" description="SHSP" evidence="4">
    <location>
        <begin position="84"/>
        <end position="193"/>
    </location>
</feature>
<keyword evidence="6" id="KW-1185">Reference proteome</keyword>
<dbReference type="GO" id="GO:0009408">
    <property type="term" value="P:response to heat"/>
    <property type="evidence" value="ECO:0007669"/>
    <property type="project" value="TreeGrafter"/>
</dbReference>
<dbReference type="PROSITE" id="PS01031">
    <property type="entry name" value="SHSP"/>
    <property type="match status" value="1"/>
</dbReference>
<protein>
    <recommendedName>
        <fullName evidence="4">SHSP domain-containing protein</fullName>
    </recommendedName>
</protein>
<proteinExistence type="inferred from homology"/>
<dbReference type="Proteomes" id="UP001152622">
    <property type="component" value="Chromosome 1"/>
</dbReference>
<dbReference type="GO" id="GO:0042026">
    <property type="term" value="P:protein refolding"/>
    <property type="evidence" value="ECO:0007669"/>
    <property type="project" value="TreeGrafter"/>
</dbReference>
<feature type="compositionally biased region" description="Low complexity" evidence="3">
    <location>
        <begin position="483"/>
        <end position="492"/>
    </location>
</feature>
<evidence type="ECO:0000256" key="1">
    <source>
        <dbReference type="PROSITE-ProRule" id="PRU00285"/>
    </source>
</evidence>
<dbReference type="GO" id="GO:0051082">
    <property type="term" value="F:unfolded protein binding"/>
    <property type="evidence" value="ECO:0007669"/>
    <property type="project" value="TreeGrafter"/>
</dbReference>
<feature type="compositionally biased region" description="Low complexity" evidence="3">
    <location>
        <begin position="241"/>
        <end position="265"/>
    </location>
</feature>
<dbReference type="EMBL" id="JAINUF010000001">
    <property type="protein sequence ID" value="KAJ8380174.1"/>
    <property type="molecule type" value="Genomic_DNA"/>
</dbReference>
<feature type="compositionally biased region" description="Low complexity" evidence="3">
    <location>
        <begin position="455"/>
        <end position="474"/>
    </location>
</feature>
<dbReference type="GO" id="GO:0005634">
    <property type="term" value="C:nucleus"/>
    <property type="evidence" value="ECO:0007669"/>
    <property type="project" value="TreeGrafter"/>
</dbReference>
<dbReference type="AlphaFoldDB" id="A0A9Q1JDD6"/>
<dbReference type="SUPFAM" id="SSF49764">
    <property type="entry name" value="HSP20-like chaperones"/>
    <property type="match status" value="1"/>
</dbReference>
<feature type="region of interest" description="Disordered" evidence="3">
    <location>
        <begin position="201"/>
        <end position="512"/>
    </location>
</feature>
<dbReference type="Pfam" id="PF00011">
    <property type="entry name" value="HSP20"/>
    <property type="match status" value="1"/>
</dbReference>
<dbReference type="PANTHER" id="PTHR45640">
    <property type="entry name" value="HEAT SHOCK PROTEIN HSP-12.2-RELATED"/>
    <property type="match status" value="1"/>
</dbReference>
<feature type="compositionally biased region" description="Low complexity" evidence="3">
    <location>
        <begin position="427"/>
        <end position="446"/>
    </location>
</feature>
<dbReference type="GO" id="GO:0005737">
    <property type="term" value="C:cytoplasm"/>
    <property type="evidence" value="ECO:0007669"/>
    <property type="project" value="TreeGrafter"/>
</dbReference>
<dbReference type="PRINTS" id="PR00299">
    <property type="entry name" value="ACRYSTALLIN"/>
</dbReference>
<evidence type="ECO:0000313" key="5">
    <source>
        <dbReference type="EMBL" id="KAJ8380174.1"/>
    </source>
</evidence>
<comment type="similarity">
    <text evidence="1 2">Belongs to the small heat shock protein (HSP20) family.</text>
</comment>
<dbReference type="Gene3D" id="2.60.40.790">
    <property type="match status" value="1"/>
</dbReference>
<dbReference type="InterPro" id="IPR002068">
    <property type="entry name" value="A-crystallin/Hsp20_dom"/>
</dbReference>